<evidence type="ECO:0000256" key="2">
    <source>
        <dbReference type="SAM" id="MobiDB-lite"/>
    </source>
</evidence>
<dbReference type="RefSeq" id="WP_309186524.1">
    <property type="nucleotide sequence ID" value="NZ_JAHCRQ010000002.1"/>
</dbReference>
<feature type="coiled-coil region" evidence="1">
    <location>
        <begin position="103"/>
        <end position="130"/>
    </location>
</feature>
<keyword evidence="1" id="KW-0175">Coiled coil</keyword>
<evidence type="ECO:0000259" key="3">
    <source>
        <dbReference type="Pfam" id="PF08400"/>
    </source>
</evidence>
<reference evidence="4 5" key="1">
    <citation type="submission" date="2021-05" db="EMBL/GenBank/DDBJ databases">
        <title>Genome sequence of E. marmotae isolates.</title>
        <authorList>
            <person name="Binsker U."/>
            <person name="Hammerl J.A."/>
        </authorList>
    </citation>
    <scope>NUCLEOTIDE SEQUENCE [LARGE SCALE GENOMIC DNA]</scope>
    <source>
        <strain evidence="4 5">21-MO00586</strain>
    </source>
</reference>
<evidence type="ECO:0000313" key="4">
    <source>
        <dbReference type="EMBL" id="MDQ9292802.1"/>
    </source>
</evidence>
<feature type="region of interest" description="Disordered" evidence="2">
    <location>
        <begin position="136"/>
        <end position="155"/>
    </location>
</feature>
<dbReference type="EMBL" id="JAHCRT010000002">
    <property type="protein sequence ID" value="MDQ9292802.1"/>
    <property type="molecule type" value="Genomic_DNA"/>
</dbReference>
<evidence type="ECO:0000313" key="5">
    <source>
        <dbReference type="Proteomes" id="UP001235723"/>
    </source>
</evidence>
<dbReference type="SUPFAM" id="SSF49464">
    <property type="entry name" value="Carboxypeptidase regulatory domain-like"/>
    <property type="match status" value="1"/>
</dbReference>
<dbReference type="Proteomes" id="UP001235723">
    <property type="component" value="Unassembled WGS sequence"/>
</dbReference>
<keyword evidence="5" id="KW-1185">Reference proteome</keyword>
<feature type="compositionally biased region" description="Low complexity" evidence="2">
    <location>
        <begin position="272"/>
        <end position="281"/>
    </location>
</feature>
<dbReference type="Gene3D" id="2.60.40.1120">
    <property type="entry name" value="Carboxypeptidase-like, regulatory domain"/>
    <property type="match status" value="1"/>
</dbReference>
<organism evidence="4 5">
    <name type="scientific">Escherichia marmotae</name>
    <dbReference type="NCBI Taxonomy" id="1499973"/>
    <lineage>
        <taxon>Bacteria</taxon>
        <taxon>Pseudomonadati</taxon>
        <taxon>Pseudomonadota</taxon>
        <taxon>Gammaproteobacteria</taxon>
        <taxon>Enterobacterales</taxon>
        <taxon>Enterobacteriaceae</taxon>
        <taxon>Escherichia</taxon>
    </lineage>
</organism>
<feature type="region of interest" description="Disordered" evidence="2">
    <location>
        <begin position="165"/>
        <end position="213"/>
    </location>
</feature>
<gene>
    <name evidence="4" type="ORF">KJE03_04765</name>
</gene>
<name>A0ABU1BY94_9ESCH</name>
<feature type="domain" description="Lambda-like tail fibre protein N-terminal" evidence="3">
    <location>
        <begin position="1"/>
        <end position="131"/>
    </location>
</feature>
<feature type="compositionally biased region" description="Polar residues" evidence="2">
    <location>
        <begin position="250"/>
        <end position="269"/>
    </location>
</feature>
<evidence type="ECO:0000256" key="1">
    <source>
        <dbReference type="SAM" id="Coils"/>
    </source>
</evidence>
<dbReference type="Pfam" id="PF08400">
    <property type="entry name" value="phage_tail_N"/>
    <property type="match status" value="1"/>
</dbReference>
<sequence length="791" mass="82775">MAVKISGVLKDGTGKPVQNCTIQLKAKRNSTTVLVNTVASENPDEAGRYSMDVEYGQYSVILLVEGFPPSHAGTITVYEGSRPGTLNDFLGAMTEDDVMPEALRRFEEMVEEAARNAEAASQSAAAAKKSETAAASSKNAAKTSETNAANSAQAAAASQTASANSATAAKKSETNAKNSETAAKTSETNAKSSQTAAKTSETNAKASETAAKNSQVAAAQSESAAAGSATSAAGSATAAANSQKAAKTSETNAKSSQTAAKTSETNAKASETAAKSSQDAAAQSESAAASSASAAAASATASANSQKAAKTSETNAKVSETAAANSAKASAASQTAAKASEDAAREYASQAAEPYKYVLQPLPDVWIPFNDSLDMITGFSPSYKKIVIGDDEITMPGDKIVKFKRASKATYINKSGVLTEAAIDEPRFERDGLLIEGQRTNFFPNSTDPSKWNKSTSLDVTETGTDSFGFNYGRFVVQDSIVGTSKAHTIIGLYSSTGGVDTSGDEKYVTISCRVKSEVDNIAVRILFEHYDGEVRTSIGAASLNLTTRIISKTGQTSRVTARSVKEDATGWIFFEATLKADTTENTVGGFVQYSPDTGQMVASGDYLDVTTPQIEAGTGASSFIVTGAAPVTRASDIVTVPIKNNLYNLPFTVLCEVHKNWYKTPNAAPRVFDTGGHQTGAAIILGFGRSTDYDGFPYCDIGGANRRVNENASLEKMVMGMRVKSDQSTCAVSNGRISSETKTTWSCIQNTAIIRIGGQTTAGLRHLFGHVRNFRIWHKALTDAQVGESI</sequence>
<protein>
    <submittedName>
        <fullName evidence="4">Prophage tail fiber N-terminal domain-containing protein</fullName>
    </submittedName>
</protein>
<proteinExistence type="predicted"/>
<feature type="compositionally biased region" description="Polar residues" evidence="2">
    <location>
        <begin position="175"/>
        <end position="213"/>
    </location>
</feature>
<accession>A0ABU1BY94</accession>
<dbReference type="InterPro" id="IPR008969">
    <property type="entry name" value="CarboxyPept-like_regulatory"/>
</dbReference>
<dbReference type="InterPro" id="IPR013609">
    <property type="entry name" value="Stf-like_N"/>
</dbReference>
<feature type="region of interest" description="Disordered" evidence="2">
    <location>
        <begin position="243"/>
        <end position="281"/>
    </location>
</feature>
<comment type="caution">
    <text evidence="4">The sequence shown here is derived from an EMBL/GenBank/DDBJ whole genome shotgun (WGS) entry which is preliminary data.</text>
</comment>